<accession>A0A4Y3UJK5</accession>
<dbReference type="OrthoDB" id="3268477at2"/>
<dbReference type="EMBL" id="VFPS01000001">
    <property type="protein sequence ID" value="TQN00413.1"/>
    <property type="molecule type" value="Genomic_DNA"/>
</dbReference>
<protein>
    <recommendedName>
        <fullName evidence="4">Sporulation related protein</fullName>
    </recommendedName>
</protein>
<evidence type="ECO:0008006" key="4">
    <source>
        <dbReference type="Google" id="ProtNLM"/>
    </source>
</evidence>
<evidence type="ECO:0000313" key="3">
    <source>
        <dbReference type="Proteomes" id="UP000319804"/>
    </source>
</evidence>
<dbReference type="Proteomes" id="UP000319804">
    <property type="component" value="Unassembled WGS sequence"/>
</dbReference>
<name>A0A4Y3UJK5_9MICO</name>
<dbReference type="AlphaFoldDB" id="A0A4Y3UJK5"/>
<keyword evidence="3" id="KW-1185">Reference proteome</keyword>
<sequence>MFAGEDKFWYNLTTGKVERGFESPAIDRVGPFDTEEEAAAAPKLLAERSRAWADDDAAEDAWGTGSGAASGDEQTDAPGR</sequence>
<organism evidence="2 3">
    <name type="scientific">Microbacterium lacticum</name>
    <dbReference type="NCBI Taxonomy" id="33885"/>
    <lineage>
        <taxon>Bacteria</taxon>
        <taxon>Bacillati</taxon>
        <taxon>Actinomycetota</taxon>
        <taxon>Actinomycetes</taxon>
        <taxon>Micrococcales</taxon>
        <taxon>Microbacteriaceae</taxon>
        <taxon>Microbacterium</taxon>
    </lineage>
</organism>
<proteinExistence type="predicted"/>
<evidence type="ECO:0000313" key="2">
    <source>
        <dbReference type="EMBL" id="TQN00413.1"/>
    </source>
</evidence>
<gene>
    <name evidence="2" type="ORF">FHX68_0503</name>
</gene>
<feature type="region of interest" description="Disordered" evidence="1">
    <location>
        <begin position="50"/>
        <end position="80"/>
    </location>
</feature>
<dbReference type="RefSeq" id="WP_141379447.1">
    <property type="nucleotide sequence ID" value="NZ_BJNA01000006.1"/>
</dbReference>
<evidence type="ECO:0000256" key="1">
    <source>
        <dbReference type="SAM" id="MobiDB-lite"/>
    </source>
</evidence>
<comment type="caution">
    <text evidence="2">The sequence shown here is derived from an EMBL/GenBank/DDBJ whole genome shotgun (WGS) entry which is preliminary data.</text>
</comment>
<reference evidence="2 3" key="1">
    <citation type="submission" date="2019-06" db="EMBL/GenBank/DDBJ databases">
        <title>Sequencing the genomes of 1000 actinobacteria strains.</title>
        <authorList>
            <person name="Klenk H.-P."/>
        </authorList>
    </citation>
    <scope>NUCLEOTIDE SEQUENCE [LARGE SCALE GENOMIC DNA]</scope>
    <source>
        <strain evidence="2 3">DSM 20427</strain>
    </source>
</reference>